<sequence length="436" mass="44089">MGEQREVVTILSFDRTPQGAWVDKDKSEIKALLQNTDSFTIESTGQTYQNAASKIEQAINALEAHAGKIADVWKGPDAAKARTALELLHASGNELSSKLSMMGTALQTYAGHLTDTKTQVDEDVSVPSAGLTRSEEETVRKSLENTKAQRALYELNQKIVSIYDIDLPHSVSYELPTVSIPSGPAETQDPNYPTGPGTEGPAFTTPVNDGGGSYNGGSGAPSASSGGTGGGGSPSGGSPSGGSDPRGSDPGGSNPGGSAPGDPTSPAPDTPADPGTDPPAAQDPSQTQNPGSENGATAPPVIGADDTTTTGGTNPTDPRQTDMAGYQPPTATIAPPTVTTPSTTLNPQIGYGLPTTGGTPGIPSVIGSPAIGGGQSPLVTPLGRGSSPGMAGGMPFMPFMGGGAGGEYSDLERNTYVPEDKSCWTVGHDTTDPVIE</sequence>
<feature type="compositionally biased region" description="Gly residues" evidence="1">
    <location>
        <begin position="226"/>
        <end position="240"/>
    </location>
</feature>
<proteinExistence type="predicted"/>
<feature type="compositionally biased region" description="Low complexity" evidence="1">
    <location>
        <begin position="328"/>
        <end position="348"/>
    </location>
</feature>
<feature type="compositionally biased region" description="Low complexity" evidence="1">
    <location>
        <begin position="305"/>
        <end position="318"/>
    </location>
</feature>
<dbReference type="AlphaFoldDB" id="A0A4R4W1T7"/>
<organism evidence="3 4">
    <name type="scientific">Nonomuraea deserti</name>
    <dbReference type="NCBI Taxonomy" id="1848322"/>
    <lineage>
        <taxon>Bacteria</taxon>
        <taxon>Bacillati</taxon>
        <taxon>Actinomycetota</taxon>
        <taxon>Actinomycetes</taxon>
        <taxon>Streptosporangiales</taxon>
        <taxon>Streptosporangiaceae</taxon>
        <taxon>Nonomuraea</taxon>
    </lineage>
</organism>
<evidence type="ECO:0000256" key="1">
    <source>
        <dbReference type="SAM" id="MobiDB-lite"/>
    </source>
</evidence>
<evidence type="ECO:0000313" key="3">
    <source>
        <dbReference type="EMBL" id="TDD12499.1"/>
    </source>
</evidence>
<feature type="region of interest" description="Disordered" evidence="1">
    <location>
        <begin position="122"/>
        <end position="141"/>
    </location>
</feature>
<reference evidence="3 4" key="1">
    <citation type="submission" date="2019-03" db="EMBL/GenBank/DDBJ databases">
        <title>Draft genome sequences of novel Actinobacteria.</title>
        <authorList>
            <person name="Sahin N."/>
            <person name="Ay H."/>
            <person name="Saygin H."/>
        </authorList>
    </citation>
    <scope>NUCLEOTIDE SEQUENCE [LARGE SCALE GENOMIC DNA]</scope>
    <source>
        <strain evidence="3 4">KC310</strain>
    </source>
</reference>
<dbReference type="InterPro" id="IPR057746">
    <property type="entry name" value="CpnT-like_N"/>
</dbReference>
<evidence type="ECO:0000259" key="2">
    <source>
        <dbReference type="Pfam" id="PF25547"/>
    </source>
</evidence>
<dbReference type="InterPro" id="IPR036689">
    <property type="entry name" value="ESAT-6-like_sf"/>
</dbReference>
<dbReference type="Gene3D" id="1.10.287.1060">
    <property type="entry name" value="ESAT-6-like"/>
    <property type="match status" value="1"/>
</dbReference>
<gene>
    <name evidence="3" type="ORF">E1292_01220</name>
</gene>
<feature type="compositionally biased region" description="Low complexity" evidence="1">
    <location>
        <begin position="272"/>
        <end position="284"/>
    </location>
</feature>
<keyword evidence="4" id="KW-1185">Reference proteome</keyword>
<feature type="compositionally biased region" description="Polar residues" evidence="1">
    <location>
        <begin position="285"/>
        <end position="295"/>
    </location>
</feature>
<comment type="caution">
    <text evidence="3">The sequence shown here is derived from an EMBL/GenBank/DDBJ whole genome shotgun (WGS) entry which is preliminary data.</text>
</comment>
<feature type="compositionally biased region" description="Gly residues" evidence="1">
    <location>
        <begin position="249"/>
        <end position="259"/>
    </location>
</feature>
<dbReference type="Pfam" id="PF25547">
    <property type="entry name" value="WXG100_2"/>
    <property type="match status" value="1"/>
</dbReference>
<name>A0A4R4W1T7_9ACTN</name>
<feature type="compositionally biased region" description="Gly residues" evidence="1">
    <location>
        <begin position="209"/>
        <end position="219"/>
    </location>
</feature>
<dbReference type="SUPFAM" id="SSF140453">
    <property type="entry name" value="EsxAB dimer-like"/>
    <property type="match status" value="1"/>
</dbReference>
<feature type="region of interest" description="Disordered" evidence="1">
    <location>
        <begin position="178"/>
        <end position="348"/>
    </location>
</feature>
<evidence type="ECO:0000313" key="4">
    <source>
        <dbReference type="Proteomes" id="UP000295258"/>
    </source>
</evidence>
<accession>A0A4R4W1T7</accession>
<feature type="domain" description="Outer membrane channel protein CpnT-like N-terminal" evidence="2">
    <location>
        <begin position="44"/>
        <end position="121"/>
    </location>
</feature>
<dbReference type="RefSeq" id="WP_132591083.1">
    <property type="nucleotide sequence ID" value="NZ_SMKO01000002.1"/>
</dbReference>
<protein>
    <recommendedName>
        <fullName evidence="2">Outer membrane channel protein CpnT-like N-terminal domain-containing protein</fullName>
    </recommendedName>
</protein>
<dbReference type="EMBL" id="SMKO01000002">
    <property type="protein sequence ID" value="TDD12499.1"/>
    <property type="molecule type" value="Genomic_DNA"/>
</dbReference>
<dbReference type="Proteomes" id="UP000295258">
    <property type="component" value="Unassembled WGS sequence"/>
</dbReference>